<dbReference type="GO" id="GO:0000922">
    <property type="term" value="C:spindle pole"/>
    <property type="evidence" value="ECO:0007669"/>
    <property type="project" value="UniProtKB-SubCell"/>
</dbReference>
<dbReference type="OrthoDB" id="259598at2759"/>
<name>A0A803Y2U5_MELGA</name>
<dbReference type="Proteomes" id="UP000001645">
    <property type="component" value="Chromosome 4"/>
</dbReference>
<keyword evidence="7" id="KW-0206">Cytoskeleton</keyword>
<dbReference type="AlphaFoldDB" id="A0A803Y2U5"/>
<dbReference type="Bgee" id="ENSMGAG00000006895">
    <property type="expression patterns" value="Expressed in bursa of Fabricius and 17 other cell types or tissues"/>
</dbReference>
<evidence type="ECO:0000256" key="8">
    <source>
        <dbReference type="ARBA" id="ARBA00046235"/>
    </source>
</evidence>
<dbReference type="GeneTree" id="ENSGT00390000009873"/>
<dbReference type="GO" id="GO:0030496">
    <property type="term" value="C:midbody"/>
    <property type="evidence" value="ECO:0007669"/>
    <property type="project" value="UniProtKB-SubCell"/>
</dbReference>
<comment type="subcellular location">
    <subcellularLocation>
        <location evidence="1">Cytoplasm</location>
        <location evidence="1">Cytoskeleton</location>
        <location evidence="1">Microtubule organizing center</location>
        <location evidence="1">Centrosome</location>
        <location evidence="1">Centriole</location>
    </subcellularLocation>
    <subcellularLocation>
        <location evidence="3">Cytoplasm</location>
        <location evidence="3">Cytoskeleton</location>
        <location evidence="3">Spindle pole</location>
    </subcellularLocation>
    <subcellularLocation>
        <location evidence="2">Midbody</location>
    </subcellularLocation>
</comment>
<sequence length="236" mass="27543">MTTGDLKGSLRKIEQGLRMLNYPRDVDYTVLVKGDPAAFLPIISYSFTSFSTYIAELLVKCDVELTAKSDLRFIEAIYKLLRDQFHYKPILTKEQFLQFGFAERKMQIVCDIINCVVKKHKELSNLNKVKSQTRKKFRPSKREIWSNCGNVLVDLSGSTLNSKQVVEDNSQMEFLRSQLADCQEKLHKLDWMEDKLRVLEERLKGKVIIDEKDWNNLLSRVLLLETELLLQSKKVY</sequence>
<evidence type="ECO:0000256" key="4">
    <source>
        <dbReference type="ARBA" id="ARBA00014053"/>
    </source>
</evidence>
<evidence type="ECO:0000256" key="2">
    <source>
        <dbReference type="ARBA" id="ARBA00004214"/>
    </source>
</evidence>
<feature type="domain" description="Centrosomal CEP44" evidence="9">
    <location>
        <begin position="5"/>
        <end position="129"/>
    </location>
</feature>
<dbReference type="PANTHER" id="PTHR31477:SF1">
    <property type="entry name" value="CENTROSOMAL PROTEIN OF 44 KDA"/>
    <property type="match status" value="1"/>
</dbReference>
<reference evidence="10" key="2">
    <citation type="submission" date="2025-08" db="UniProtKB">
        <authorList>
            <consortium name="Ensembl"/>
        </authorList>
    </citation>
    <scope>IDENTIFICATION</scope>
</reference>
<keyword evidence="5" id="KW-0963">Cytoplasm</keyword>
<evidence type="ECO:0000313" key="10">
    <source>
        <dbReference type="Ensembl" id="ENSMGAP00000026092.1"/>
    </source>
</evidence>
<evidence type="ECO:0000256" key="5">
    <source>
        <dbReference type="ARBA" id="ARBA00022490"/>
    </source>
</evidence>
<dbReference type="InterPro" id="IPR029157">
    <property type="entry name" value="CEP44_CC"/>
</dbReference>
<evidence type="ECO:0000256" key="6">
    <source>
        <dbReference type="ARBA" id="ARBA00023054"/>
    </source>
</evidence>
<evidence type="ECO:0000256" key="7">
    <source>
        <dbReference type="ARBA" id="ARBA00023212"/>
    </source>
</evidence>
<protein>
    <recommendedName>
        <fullName evidence="4">Centrosomal protein of 44 kDa</fullName>
    </recommendedName>
</protein>
<dbReference type="Ensembl" id="ENSMGAT00000029010.1">
    <property type="protein sequence ID" value="ENSMGAP00000026092.1"/>
    <property type="gene ID" value="ENSMGAG00000006895.3"/>
</dbReference>
<gene>
    <name evidence="10" type="primary">CEP44</name>
</gene>
<dbReference type="GO" id="GO:0010457">
    <property type="term" value="P:centriole-centriole cohesion"/>
    <property type="evidence" value="ECO:0007669"/>
    <property type="project" value="TreeGrafter"/>
</dbReference>
<dbReference type="PANTHER" id="PTHR31477">
    <property type="entry name" value="CENTROSOMAL PROTEIN OF 44 KDA"/>
    <property type="match status" value="1"/>
</dbReference>
<dbReference type="GO" id="GO:0005814">
    <property type="term" value="C:centriole"/>
    <property type="evidence" value="ECO:0007669"/>
    <property type="project" value="UniProtKB-SubCell"/>
</dbReference>
<organism evidence="10 11">
    <name type="scientific">Meleagris gallopavo</name>
    <name type="common">Wild turkey</name>
    <dbReference type="NCBI Taxonomy" id="9103"/>
    <lineage>
        <taxon>Eukaryota</taxon>
        <taxon>Metazoa</taxon>
        <taxon>Chordata</taxon>
        <taxon>Craniata</taxon>
        <taxon>Vertebrata</taxon>
        <taxon>Euteleostomi</taxon>
        <taxon>Archelosauria</taxon>
        <taxon>Archosauria</taxon>
        <taxon>Dinosauria</taxon>
        <taxon>Saurischia</taxon>
        <taxon>Theropoda</taxon>
        <taxon>Coelurosauria</taxon>
        <taxon>Aves</taxon>
        <taxon>Neognathae</taxon>
        <taxon>Galloanserae</taxon>
        <taxon>Galliformes</taxon>
        <taxon>Phasianidae</taxon>
        <taxon>Meleagridinae</taxon>
        <taxon>Meleagris</taxon>
    </lineage>
</organism>
<dbReference type="Pfam" id="PF15007">
    <property type="entry name" value="CEP44"/>
    <property type="match status" value="1"/>
</dbReference>
<evidence type="ECO:0000256" key="3">
    <source>
        <dbReference type="ARBA" id="ARBA00004647"/>
    </source>
</evidence>
<reference evidence="10 11" key="1">
    <citation type="journal article" date="2010" name="PLoS Biol.">
        <title>Multi-platform next-generation sequencing of the domestic turkey (Meleagris gallopavo): genome assembly and analysis.</title>
        <authorList>
            <person name="Dalloul R.A."/>
            <person name="Long J.A."/>
            <person name="Zimin A.V."/>
            <person name="Aslam L."/>
            <person name="Beal K."/>
            <person name="Blomberg L.A."/>
            <person name="Bouffard P."/>
            <person name="Burt D.W."/>
            <person name="Crasta O."/>
            <person name="Crooijmans R.P."/>
            <person name="Cooper K."/>
            <person name="Coulombe R.A."/>
            <person name="De S."/>
            <person name="Delany M.E."/>
            <person name="Dodgson J.B."/>
            <person name="Dong J.J."/>
            <person name="Evans C."/>
            <person name="Frederickson K.M."/>
            <person name="Flicek P."/>
            <person name="Florea L."/>
            <person name="Folkerts O."/>
            <person name="Groenen M.A."/>
            <person name="Harkins T.T."/>
            <person name="Herrero J."/>
            <person name="Hoffmann S."/>
            <person name="Megens H.J."/>
            <person name="Jiang A."/>
            <person name="de Jong P."/>
            <person name="Kaiser P."/>
            <person name="Kim H."/>
            <person name="Kim K.W."/>
            <person name="Kim S."/>
            <person name="Langenberger D."/>
            <person name="Lee M.K."/>
            <person name="Lee T."/>
            <person name="Mane S."/>
            <person name="Marcais G."/>
            <person name="Marz M."/>
            <person name="McElroy A.P."/>
            <person name="Modise T."/>
            <person name="Nefedov M."/>
            <person name="Notredame C."/>
            <person name="Paton I.R."/>
            <person name="Payne W.S."/>
            <person name="Pertea G."/>
            <person name="Prickett D."/>
            <person name="Puiu D."/>
            <person name="Qioa D."/>
            <person name="Raineri E."/>
            <person name="Ruffier M."/>
            <person name="Salzberg S.L."/>
            <person name="Schatz M.C."/>
            <person name="Scheuring C."/>
            <person name="Schmidt C.J."/>
            <person name="Schroeder S."/>
            <person name="Searle S.M."/>
            <person name="Smith E.J."/>
            <person name="Smith J."/>
            <person name="Sonstegard T.S."/>
            <person name="Stadler P.F."/>
            <person name="Tafer H."/>
            <person name="Tu Z.J."/>
            <person name="Van Tassell C.P."/>
            <person name="Vilella A.J."/>
            <person name="Williams K.P."/>
            <person name="Yorke J.A."/>
            <person name="Zhang L."/>
            <person name="Zhang H.B."/>
            <person name="Zhang X."/>
            <person name="Zhang Y."/>
            <person name="Reed K.M."/>
        </authorList>
    </citation>
    <scope>NUCLEOTIDE SEQUENCE [LARGE SCALE GENOMIC DNA]</scope>
</reference>
<evidence type="ECO:0000256" key="1">
    <source>
        <dbReference type="ARBA" id="ARBA00004114"/>
    </source>
</evidence>
<keyword evidence="11" id="KW-1185">Reference proteome</keyword>
<keyword evidence="6" id="KW-0175">Coiled coil</keyword>
<dbReference type="GO" id="GO:0007099">
    <property type="term" value="P:centriole replication"/>
    <property type="evidence" value="ECO:0007669"/>
    <property type="project" value="TreeGrafter"/>
</dbReference>
<comment type="function">
    <text evidence="8">Centriole-enriched microtubule-binding protein involved in centriole biogenesis. In collaboration with CEP295 and POC1B, is required for the centriole-to-centrosome conversion by ensuring the formation of bona fide centriole wall. Functions as a linker component that maintains centrosome cohesion. Associates with CROCC and regulates its stability and localization to the centrosome.</text>
</comment>
<evidence type="ECO:0000313" key="11">
    <source>
        <dbReference type="Proteomes" id="UP000001645"/>
    </source>
</evidence>
<proteinExistence type="predicted"/>
<dbReference type="GO" id="GO:0005813">
    <property type="term" value="C:centrosome"/>
    <property type="evidence" value="ECO:0007669"/>
    <property type="project" value="TreeGrafter"/>
</dbReference>
<evidence type="ECO:0000259" key="9">
    <source>
        <dbReference type="Pfam" id="PF15007"/>
    </source>
</evidence>
<reference evidence="10" key="3">
    <citation type="submission" date="2025-09" db="UniProtKB">
        <authorList>
            <consortium name="Ensembl"/>
        </authorList>
    </citation>
    <scope>IDENTIFICATION</scope>
</reference>
<dbReference type="InterPro" id="IPR033603">
    <property type="entry name" value="CEP44"/>
</dbReference>
<accession>A0A803Y2U5</accession>